<organism evidence="2 3">
    <name type="scientific">Pseudobacteroides cellulosolvens ATCC 35603 = DSM 2933</name>
    <dbReference type="NCBI Taxonomy" id="398512"/>
    <lineage>
        <taxon>Bacteria</taxon>
        <taxon>Bacillati</taxon>
        <taxon>Bacillota</taxon>
        <taxon>Clostridia</taxon>
        <taxon>Eubacteriales</taxon>
        <taxon>Oscillospiraceae</taxon>
        <taxon>Pseudobacteroides</taxon>
    </lineage>
</organism>
<feature type="domain" description="PDZ" evidence="1">
    <location>
        <begin position="1"/>
        <end position="40"/>
    </location>
</feature>
<dbReference type="InterPro" id="IPR001478">
    <property type="entry name" value="PDZ"/>
</dbReference>
<proteinExistence type="predicted"/>
<evidence type="ECO:0000259" key="1">
    <source>
        <dbReference type="PROSITE" id="PS50106"/>
    </source>
</evidence>
<dbReference type="SUPFAM" id="SSF102114">
    <property type="entry name" value="Radical SAM enzymes"/>
    <property type="match status" value="1"/>
</dbReference>
<keyword evidence="3" id="KW-1185">Reference proteome</keyword>
<accession>A0A0L6JK09</accession>
<dbReference type="Proteomes" id="UP000036923">
    <property type="component" value="Unassembled WGS sequence"/>
</dbReference>
<comment type="caution">
    <text evidence="2">The sequence shown here is derived from an EMBL/GenBank/DDBJ whole genome shotgun (WGS) entry which is preliminary data.</text>
</comment>
<reference evidence="3" key="1">
    <citation type="submission" date="2015-07" db="EMBL/GenBank/DDBJ databases">
        <title>Near-Complete Genome Sequence of the Cellulolytic Bacterium Bacteroides (Pseudobacteroides) cellulosolvens ATCC 35603.</title>
        <authorList>
            <person name="Dassa B."/>
            <person name="Utturkar S.M."/>
            <person name="Klingeman D.M."/>
            <person name="Hurt R.A."/>
            <person name="Keller M."/>
            <person name="Xu J."/>
            <person name="Reddy Y.H.K."/>
            <person name="Borovok I."/>
            <person name="Grinberg I.R."/>
            <person name="Lamed R."/>
            <person name="Zhivin O."/>
            <person name="Bayer E.A."/>
            <person name="Brown S.D."/>
        </authorList>
    </citation>
    <scope>NUCLEOTIDE SEQUENCE [LARGE SCALE GENOMIC DNA]</scope>
    <source>
        <strain evidence="3">DSM 2933</strain>
    </source>
</reference>
<dbReference type="Pfam" id="PF04459">
    <property type="entry name" value="DUF512"/>
    <property type="match status" value="1"/>
</dbReference>
<dbReference type="InterPro" id="IPR007549">
    <property type="entry name" value="DUF512"/>
</dbReference>
<dbReference type="Pfam" id="PF17820">
    <property type="entry name" value="PDZ_6"/>
    <property type="match status" value="1"/>
</dbReference>
<name>A0A0L6JK09_9FIRM</name>
<protein>
    <recommendedName>
        <fullName evidence="1">PDZ domain-containing protein</fullName>
    </recommendedName>
</protein>
<dbReference type="Gene3D" id="3.20.20.70">
    <property type="entry name" value="Aldolase class I"/>
    <property type="match status" value="1"/>
</dbReference>
<dbReference type="SUPFAM" id="SSF50156">
    <property type="entry name" value="PDZ domain-like"/>
    <property type="match status" value="1"/>
</dbReference>
<dbReference type="OrthoDB" id="9774724at2"/>
<dbReference type="InterPro" id="IPR041489">
    <property type="entry name" value="PDZ_6"/>
</dbReference>
<dbReference type="PROSITE" id="PS50106">
    <property type="entry name" value="PDZ"/>
    <property type="match status" value="1"/>
</dbReference>
<dbReference type="EMBL" id="LGTC01000001">
    <property type="protein sequence ID" value="KNY26053.1"/>
    <property type="molecule type" value="Genomic_DNA"/>
</dbReference>
<dbReference type="Pfam" id="PF19238">
    <property type="entry name" value="Radical_SAM_2"/>
    <property type="match status" value="1"/>
</dbReference>
<dbReference type="InterPro" id="IPR013785">
    <property type="entry name" value="Aldolase_TIM"/>
</dbReference>
<dbReference type="PATRIC" id="fig|398512.5.peg.1366"/>
<gene>
    <name evidence="2" type="ORF">Bccel_1315</name>
</gene>
<sequence length="438" mass="49686">MKKDTPIIINNVLPGSIAEEAGIEKGDVLLSINGENIEDIFDYRFLISDEELTLEIKKENEEIWEIDIEKFEDEDLGIEFIDDLIDEAKSCSNKCIFCFIDQMPKGMRDSLYFKDDDMRLSFLSGNYVTLTNMDDSHIDRIIKYRMSPINISVHTTNPDLRVFMLKNRFAANVMSKIRKLSVSGITLNCQIVLCRGINDKEELNKSLLDLTKLYPAVNSISVVPVGITKHRDGLCKLMPYDKASSMEVIEQVEKLQENFLKKHGSRVVYLADEFYMMAGKEIPPYEYYEDFPQIENGVGLISTLINEFDQHINHVDFVPEKNRKVSIVTGVSAYNYISLLSKRLEEKYSITVNVYKIINEFFGENVTVTGLLTGRDIVAQLRGRDLGDEVLICKSMLKADTDLLLDDYTLGTLEEALGVKVAPVENSGISFINSVLGV</sequence>
<dbReference type="InterPro" id="IPR045375">
    <property type="entry name" value="Put_radical_SAM-like_N"/>
</dbReference>
<dbReference type="Gene3D" id="2.30.42.10">
    <property type="match status" value="1"/>
</dbReference>
<dbReference type="SMART" id="SM00228">
    <property type="entry name" value="PDZ"/>
    <property type="match status" value="1"/>
</dbReference>
<evidence type="ECO:0000313" key="2">
    <source>
        <dbReference type="EMBL" id="KNY26053.1"/>
    </source>
</evidence>
<evidence type="ECO:0000313" key="3">
    <source>
        <dbReference type="Proteomes" id="UP000036923"/>
    </source>
</evidence>
<dbReference type="AlphaFoldDB" id="A0A0L6JK09"/>
<dbReference type="STRING" id="398512.Bccel_1315"/>
<dbReference type="eggNOG" id="COG1625">
    <property type="taxonomic scope" value="Bacteria"/>
</dbReference>
<dbReference type="InterPro" id="IPR058240">
    <property type="entry name" value="rSAM_sf"/>
</dbReference>
<dbReference type="InterPro" id="IPR036034">
    <property type="entry name" value="PDZ_sf"/>
</dbReference>